<evidence type="ECO:0000256" key="1">
    <source>
        <dbReference type="SAM" id="SignalP"/>
    </source>
</evidence>
<gene>
    <name evidence="2" type="ORF">CAL19_04065</name>
</gene>
<organism evidence="2 3">
    <name type="scientific">Bordetella genomosp. 7</name>
    <dbReference type="NCBI Taxonomy" id="1416805"/>
    <lineage>
        <taxon>Bacteria</taxon>
        <taxon>Pseudomonadati</taxon>
        <taxon>Pseudomonadota</taxon>
        <taxon>Betaproteobacteria</taxon>
        <taxon>Burkholderiales</taxon>
        <taxon>Alcaligenaceae</taxon>
        <taxon>Bordetella</taxon>
    </lineage>
</organism>
<feature type="signal peptide" evidence="1">
    <location>
        <begin position="1"/>
        <end position="26"/>
    </location>
</feature>
<comment type="caution">
    <text evidence="2">The sequence shown here is derived from an EMBL/GenBank/DDBJ whole genome shotgun (WGS) entry which is preliminary data.</text>
</comment>
<evidence type="ECO:0000313" key="3">
    <source>
        <dbReference type="Proteomes" id="UP000216947"/>
    </source>
</evidence>
<sequence>MVIRGVLLLRAMFVTFFIFSASHAQARDADQDCQILKQVISDAPNSFRNLRDEAQVHDMQSAKKYPASVTFADSQWCSVVVSRDFFNENYNCDLRNTTVNETVSMIRQCLGETAVPDPKYQTTTSGFSGWPPKTAAA</sequence>
<feature type="chain" id="PRO_5013283387" evidence="1">
    <location>
        <begin position="27"/>
        <end position="137"/>
    </location>
</feature>
<evidence type="ECO:0000313" key="2">
    <source>
        <dbReference type="EMBL" id="OZI24685.1"/>
    </source>
</evidence>
<dbReference type="EMBL" id="NEVK01000003">
    <property type="protein sequence ID" value="OZI24685.1"/>
    <property type="molecule type" value="Genomic_DNA"/>
</dbReference>
<dbReference type="AlphaFoldDB" id="A0A261RIA5"/>
<reference evidence="3" key="1">
    <citation type="submission" date="2017-05" db="EMBL/GenBank/DDBJ databases">
        <title>Complete and WGS of Bordetella genogroups.</title>
        <authorList>
            <person name="Spilker T."/>
            <person name="Lipuma J."/>
        </authorList>
    </citation>
    <scope>NUCLEOTIDE SEQUENCE [LARGE SCALE GENOMIC DNA]</scope>
    <source>
        <strain evidence="3">AU18089</strain>
    </source>
</reference>
<keyword evidence="1" id="KW-0732">Signal</keyword>
<protein>
    <submittedName>
        <fullName evidence="2">Uncharacterized protein</fullName>
    </submittedName>
</protein>
<keyword evidence="3" id="KW-1185">Reference proteome</keyword>
<proteinExistence type="predicted"/>
<accession>A0A261RIA5</accession>
<name>A0A261RIA5_9BORD</name>
<dbReference type="Proteomes" id="UP000216947">
    <property type="component" value="Unassembled WGS sequence"/>
</dbReference>